<feature type="transmembrane region" description="Helical" evidence="6">
    <location>
        <begin position="39"/>
        <end position="57"/>
    </location>
</feature>
<evidence type="ECO:0000256" key="4">
    <source>
        <dbReference type="ARBA" id="ARBA00022989"/>
    </source>
</evidence>
<name>A0A212KJA4_9PROT</name>
<evidence type="ECO:0000259" key="7">
    <source>
        <dbReference type="Pfam" id="PF01478"/>
    </source>
</evidence>
<dbReference type="EMBL" id="FLUO01000002">
    <property type="protein sequence ID" value="SBW11732.1"/>
    <property type="molecule type" value="Genomic_DNA"/>
</dbReference>
<evidence type="ECO:0000256" key="6">
    <source>
        <dbReference type="SAM" id="Phobius"/>
    </source>
</evidence>
<evidence type="ECO:0000256" key="2">
    <source>
        <dbReference type="ARBA" id="ARBA00022475"/>
    </source>
</evidence>
<feature type="domain" description="Prepilin type IV endopeptidase peptidase" evidence="7">
    <location>
        <begin position="22"/>
        <end position="123"/>
    </location>
</feature>
<feature type="transmembrane region" description="Helical" evidence="6">
    <location>
        <begin position="107"/>
        <end position="128"/>
    </location>
</feature>
<evidence type="ECO:0000256" key="1">
    <source>
        <dbReference type="ARBA" id="ARBA00004651"/>
    </source>
</evidence>
<proteinExistence type="predicted"/>
<keyword evidence="5 6" id="KW-0472">Membrane</keyword>
<dbReference type="Pfam" id="PF01478">
    <property type="entry name" value="Peptidase_A24"/>
    <property type="match status" value="1"/>
</dbReference>
<dbReference type="InterPro" id="IPR000045">
    <property type="entry name" value="Prepilin_IV_endopep_pep"/>
</dbReference>
<gene>
    <name evidence="8" type="ORF">KL86APRO_20288</name>
</gene>
<dbReference type="GO" id="GO:0005886">
    <property type="term" value="C:plasma membrane"/>
    <property type="evidence" value="ECO:0007669"/>
    <property type="project" value="UniProtKB-SubCell"/>
</dbReference>
<organism evidence="8">
    <name type="scientific">uncultured Alphaproteobacteria bacterium</name>
    <dbReference type="NCBI Taxonomy" id="91750"/>
    <lineage>
        <taxon>Bacteria</taxon>
        <taxon>Pseudomonadati</taxon>
        <taxon>Pseudomonadota</taxon>
        <taxon>Alphaproteobacteria</taxon>
        <taxon>environmental samples</taxon>
    </lineage>
</organism>
<keyword evidence="4 6" id="KW-1133">Transmembrane helix</keyword>
<reference evidence="8" key="1">
    <citation type="submission" date="2016-04" db="EMBL/GenBank/DDBJ databases">
        <authorList>
            <person name="Evans L.H."/>
            <person name="Alamgir A."/>
            <person name="Owens N."/>
            <person name="Weber N.D."/>
            <person name="Virtaneva K."/>
            <person name="Barbian K."/>
            <person name="Babar A."/>
            <person name="Rosenke K."/>
        </authorList>
    </citation>
    <scope>NUCLEOTIDE SEQUENCE</scope>
    <source>
        <strain evidence="8">86</strain>
    </source>
</reference>
<evidence type="ECO:0000313" key="8">
    <source>
        <dbReference type="EMBL" id="SBW11732.1"/>
    </source>
</evidence>
<evidence type="ECO:0000256" key="5">
    <source>
        <dbReference type="ARBA" id="ARBA00023136"/>
    </source>
</evidence>
<keyword evidence="2" id="KW-1003">Cell membrane</keyword>
<dbReference type="PANTHER" id="PTHR36506:SF1">
    <property type="entry name" value="PREFLAGELLIN PEPTIDASE"/>
    <property type="match status" value="1"/>
</dbReference>
<dbReference type="AlphaFoldDB" id="A0A212KJA4"/>
<sequence>MAHYQGIKEMADVATWGIGSAFAALLADAAISDLRGFRIANRDPCLIIILFTITSFFRLDLREVLAHLFAGCVLFAVGAALFARGVWGGGDAKLAAAVGVWTGFAGMPRFLAAMALTGGVLALAALAARALTARPATADAPWCARVAHGGHLPYGVAIGAAGLDWMLRTFPAG</sequence>
<evidence type="ECO:0000256" key="3">
    <source>
        <dbReference type="ARBA" id="ARBA00022692"/>
    </source>
</evidence>
<protein>
    <submittedName>
        <fullName evidence="8">Membrane protein</fullName>
    </submittedName>
</protein>
<accession>A0A212KJA4</accession>
<dbReference type="Gene3D" id="1.20.120.1220">
    <property type="match status" value="1"/>
</dbReference>
<keyword evidence="3 6" id="KW-0812">Transmembrane</keyword>
<dbReference type="PANTHER" id="PTHR36506">
    <property type="entry name" value="PREFLAGELLIN PEPTIDASE"/>
    <property type="match status" value="1"/>
</dbReference>
<dbReference type="InterPro" id="IPR052218">
    <property type="entry name" value="Preflagellin_Peptidase"/>
</dbReference>
<feature type="transmembrane region" description="Helical" evidence="6">
    <location>
        <begin position="64"/>
        <end position="87"/>
    </location>
</feature>
<comment type="subcellular location">
    <subcellularLocation>
        <location evidence="1">Cell membrane</location>
        <topology evidence="1">Multi-pass membrane protein</topology>
    </subcellularLocation>
</comment>
<dbReference type="GO" id="GO:0004190">
    <property type="term" value="F:aspartic-type endopeptidase activity"/>
    <property type="evidence" value="ECO:0007669"/>
    <property type="project" value="InterPro"/>
</dbReference>